<organism evidence="3 4">
    <name type="scientific">Hyalangium minutum</name>
    <dbReference type="NCBI Taxonomy" id="394096"/>
    <lineage>
        <taxon>Bacteria</taxon>
        <taxon>Pseudomonadati</taxon>
        <taxon>Myxococcota</taxon>
        <taxon>Myxococcia</taxon>
        <taxon>Myxococcales</taxon>
        <taxon>Cystobacterineae</taxon>
        <taxon>Archangiaceae</taxon>
        <taxon>Hyalangium</taxon>
    </lineage>
</organism>
<evidence type="ECO:0000256" key="1">
    <source>
        <dbReference type="SAM" id="Phobius"/>
    </source>
</evidence>
<dbReference type="STRING" id="394096.DB31_3480"/>
<feature type="transmembrane region" description="Helical" evidence="1">
    <location>
        <begin position="155"/>
        <end position="174"/>
    </location>
</feature>
<dbReference type="EMBL" id="JMCB01000002">
    <property type="protein sequence ID" value="KFE71350.1"/>
    <property type="molecule type" value="Genomic_DNA"/>
</dbReference>
<evidence type="ECO:0000256" key="2">
    <source>
        <dbReference type="SAM" id="SignalP"/>
    </source>
</evidence>
<name>A0A085WUI7_9BACT</name>
<feature type="signal peptide" evidence="2">
    <location>
        <begin position="1"/>
        <end position="18"/>
    </location>
</feature>
<feature type="chain" id="PRO_5001800137" evidence="2">
    <location>
        <begin position="19"/>
        <end position="184"/>
    </location>
</feature>
<evidence type="ECO:0000313" key="4">
    <source>
        <dbReference type="Proteomes" id="UP000028725"/>
    </source>
</evidence>
<dbReference type="OrthoDB" id="5519002at2"/>
<proteinExistence type="predicted"/>
<comment type="caution">
    <text evidence="3">The sequence shown here is derived from an EMBL/GenBank/DDBJ whole genome shotgun (WGS) entry which is preliminary data.</text>
</comment>
<dbReference type="AlphaFoldDB" id="A0A085WUI7"/>
<dbReference type="Proteomes" id="UP000028725">
    <property type="component" value="Unassembled WGS sequence"/>
</dbReference>
<dbReference type="RefSeq" id="WP_044183228.1">
    <property type="nucleotide sequence ID" value="NZ_JMCB01000002.1"/>
</dbReference>
<keyword evidence="4" id="KW-1185">Reference proteome</keyword>
<evidence type="ECO:0000313" key="3">
    <source>
        <dbReference type="EMBL" id="KFE71350.1"/>
    </source>
</evidence>
<protein>
    <submittedName>
        <fullName evidence="3">Uncharacterized protein</fullName>
    </submittedName>
</protein>
<keyword evidence="1" id="KW-0812">Transmembrane</keyword>
<reference evidence="3 4" key="1">
    <citation type="submission" date="2014-04" db="EMBL/GenBank/DDBJ databases">
        <title>Genome assembly of Hyalangium minutum DSM 14724.</title>
        <authorList>
            <person name="Sharma G."/>
            <person name="Subramanian S."/>
        </authorList>
    </citation>
    <scope>NUCLEOTIDE SEQUENCE [LARGE SCALE GENOMIC DNA]</scope>
    <source>
        <strain evidence="3 4">DSM 14724</strain>
    </source>
</reference>
<gene>
    <name evidence="3" type="ORF">DB31_3480</name>
</gene>
<sequence>MRRLCSVLLCLLAAPAFAHGGEDHGDASKPVSSIADETHVLGATGDVFEVVLKHPEHGEGGKTPLRVLVAETDTNAPVSGAEVELTLTGPTVQALKPKMESPGVYQAEAELPVGAEFAAVATVTRGEAVDVLALGVVHLEPEESTDHPGGATSRGWQLGAVLGGLGVLVLISWARARRMRRAAP</sequence>
<keyword evidence="1" id="KW-1133">Transmembrane helix</keyword>
<keyword evidence="1" id="KW-0472">Membrane</keyword>
<keyword evidence="2" id="KW-0732">Signal</keyword>
<accession>A0A085WUI7</accession>